<feature type="coiled-coil region" evidence="11">
    <location>
        <begin position="169"/>
        <end position="203"/>
    </location>
</feature>
<evidence type="ECO:0000256" key="11">
    <source>
        <dbReference type="SAM" id="Coils"/>
    </source>
</evidence>
<evidence type="ECO:0000256" key="7">
    <source>
        <dbReference type="ARBA" id="ARBA00023163"/>
    </source>
</evidence>
<keyword evidence="7 10" id="KW-0804">Transcription</keyword>
<comment type="similarity">
    <text evidence="2 10">Belongs to the Mediator complex subunit 7 family.</text>
</comment>
<organism evidence="13 14">
    <name type="scientific">Zasmidium cellare ATCC 36951</name>
    <dbReference type="NCBI Taxonomy" id="1080233"/>
    <lineage>
        <taxon>Eukaryota</taxon>
        <taxon>Fungi</taxon>
        <taxon>Dikarya</taxon>
        <taxon>Ascomycota</taxon>
        <taxon>Pezizomycotina</taxon>
        <taxon>Dothideomycetes</taxon>
        <taxon>Dothideomycetidae</taxon>
        <taxon>Mycosphaerellales</taxon>
        <taxon>Mycosphaerellaceae</taxon>
        <taxon>Zasmidium</taxon>
    </lineage>
</organism>
<name>A0A6A6BWU4_ZASCE</name>
<feature type="compositionally biased region" description="Low complexity" evidence="12">
    <location>
        <begin position="1"/>
        <end position="10"/>
    </location>
</feature>
<dbReference type="RefSeq" id="XP_033660170.1">
    <property type="nucleotide sequence ID" value="XM_033819054.1"/>
</dbReference>
<keyword evidence="6 10" id="KW-0010">Activator</keyword>
<dbReference type="GO" id="GO:0003712">
    <property type="term" value="F:transcription coregulator activity"/>
    <property type="evidence" value="ECO:0007669"/>
    <property type="project" value="InterPro"/>
</dbReference>
<evidence type="ECO:0000256" key="10">
    <source>
        <dbReference type="RuleBase" id="RU364060"/>
    </source>
</evidence>
<gene>
    <name evidence="13" type="ORF">M409DRAFT_71167</name>
</gene>
<feature type="region of interest" description="Disordered" evidence="12">
    <location>
        <begin position="1"/>
        <end position="49"/>
    </location>
</feature>
<dbReference type="EMBL" id="ML993640">
    <property type="protein sequence ID" value="KAF2159281.1"/>
    <property type="molecule type" value="Genomic_DNA"/>
</dbReference>
<comment type="subcellular location">
    <subcellularLocation>
        <location evidence="1 10">Nucleus</location>
    </subcellularLocation>
</comment>
<dbReference type="Gene3D" id="6.10.140.200">
    <property type="match status" value="1"/>
</dbReference>
<dbReference type="GO" id="GO:0006357">
    <property type="term" value="P:regulation of transcription by RNA polymerase II"/>
    <property type="evidence" value="ECO:0007669"/>
    <property type="project" value="InterPro"/>
</dbReference>
<accession>A0A6A6BWU4</accession>
<dbReference type="InterPro" id="IPR044888">
    <property type="entry name" value="Mediatior_Med7_sf"/>
</dbReference>
<comment type="subunit">
    <text evidence="3 10">Component of the Mediator complex.</text>
</comment>
<dbReference type="Proteomes" id="UP000799537">
    <property type="component" value="Unassembled WGS sequence"/>
</dbReference>
<keyword evidence="11" id="KW-0175">Coiled coil</keyword>
<evidence type="ECO:0000313" key="14">
    <source>
        <dbReference type="Proteomes" id="UP000799537"/>
    </source>
</evidence>
<evidence type="ECO:0000256" key="1">
    <source>
        <dbReference type="ARBA" id="ARBA00004123"/>
    </source>
</evidence>
<keyword evidence="8 10" id="KW-0539">Nucleus</keyword>
<evidence type="ECO:0000313" key="13">
    <source>
        <dbReference type="EMBL" id="KAF2159281.1"/>
    </source>
</evidence>
<dbReference type="GO" id="GO:0016592">
    <property type="term" value="C:mediator complex"/>
    <property type="evidence" value="ECO:0007669"/>
    <property type="project" value="InterPro"/>
</dbReference>
<dbReference type="PANTHER" id="PTHR21428:SF11">
    <property type="entry name" value="MEDIATOR OF RNA POLYMERASE II TRANSCRIPTION SUBUNIT 7"/>
    <property type="match status" value="1"/>
</dbReference>
<dbReference type="Pfam" id="PF05983">
    <property type="entry name" value="Med7"/>
    <property type="match status" value="1"/>
</dbReference>
<keyword evidence="5 10" id="KW-0805">Transcription regulation</keyword>
<evidence type="ECO:0000256" key="2">
    <source>
        <dbReference type="ARBA" id="ARBA00009994"/>
    </source>
</evidence>
<dbReference type="OrthoDB" id="10253553at2759"/>
<evidence type="ECO:0000256" key="9">
    <source>
        <dbReference type="ARBA" id="ARBA00025687"/>
    </source>
</evidence>
<sequence length="245" mass="27311">MAEGNTFNAPFPAPPPSYKHFTKQNLSRLRRTRKEAGIPPPADGQPPEKDVDILTLPAELRYLVPPEPPSDSKLTVFGDTVNLDAPRVTLADNSIEQIYPDDPSVLSNPQPHLIALARSMLTTFLSLTGILAQNPDLQQDKMGDLQTIVYNLHDIINQYRPHQARESLILMMEERLEKMKGEIQRIDQSKESVAKLLQELQSNGIVQAMQEEKDGKGDAVVEDAAVTKRKARQRAGWAALENEMG</sequence>
<reference evidence="13" key="1">
    <citation type="journal article" date="2020" name="Stud. Mycol.">
        <title>101 Dothideomycetes genomes: a test case for predicting lifestyles and emergence of pathogens.</title>
        <authorList>
            <person name="Haridas S."/>
            <person name="Albert R."/>
            <person name="Binder M."/>
            <person name="Bloem J."/>
            <person name="Labutti K."/>
            <person name="Salamov A."/>
            <person name="Andreopoulos B."/>
            <person name="Baker S."/>
            <person name="Barry K."/>
            <person name="Bills G."/>
            <person name="Bluhm B."/>
            <person name="Cannon C."/>
            <person name="Castanera R."/>
            <person name="Culley D."/>
            <person name="Daum C."/>
            <person name="Ezra D."/>
            <person name="Gonzalez J."/>
            <person name="Henrissat B."/>
            <person name="Kuo A."/>
            <person name="Liang C."/>
            <person name="Lipzen A."/>
            <person name="Lutzoni F."/>
            <person name="Magnuson J."/>
            <person name="Mondo S."/>
            <person name="Nolan M."/>
            <person name="Ohm R."/>
            <person name="Pangilinan J."/>
            <person name="Park H.-J."/>
            <person name="Ramirez L."/>
            <person name="Alfaro M."/>
            <person name="Sun H."/>
            <person name="Tritt A."/>
            <person name="Yoshinaga Y."/>
            <person name="Zwiers L.-H."/>
            <person name="Turgeon B."/>
            <person name="Goodwin S."/>
            <person name="Spatafora J."/>
            <person name="Crous P."/>
            <person name="Grigoriev I."/>
        </authorList>
    </citation>
    <scope>NUCLEOTIDE SEQUENCE</scope>
    <source>
        <strain evidence="13">ATCC 36951</strain>
    </source>
</reference>
<dbReference type="InterPro" id="IPR037212">
    <property type="entry name" value="Med7/Med21-like"/>
</dbReference>
<dbReference type="GO" id="GO:0070847">
    <property type="term" value="C:core mediator complex"/>
    <property type="evidence" value="ECO:0007669"/>
    <property type="project" value="TreeGrafter"/>
</dbReference>
<dbReference type="InterPro" id="IPR009244">
    <property type="entry name" value="Mediatior_Med7"/>
</dbReference>
<proteinExistence type="inferred from homology"/>
<evidence type="ECO:0000256" key="3">
    <source>
        <dbReference type="ARBA" id="ARBA00011837"/>
    </source>
</evidence>
<keyword evidence="14" id="KW-1185">Reference proteome</keyword>
<dbReference type="SUPFAM" id="SSF140718">
    <property type="entry name" value="Mediator hinge subcomplex-like"/>
    <property type="match status" value="1"/>
</dbReference>
<protein>
    <recommendedName>
        <fullName evidence="4 10">Mediator of RNA polymerase II transcription subunit 7</fullName>
    </recommendedName>
</protein>
<dbReference type="AlphaFoldDB" id="A0A6A6BWU4"/>
<evidence type="ECO:0000256" key="12">
    <source>
        <dbReference type="SAM" id="MobiDB-lite"/>
    </source>
</evidence>
<evidence type="ECO:0000256" key="8">
    <source>
        <dbReference type="ARBA" id="ARBA00023242"/>
    </source>
</evidence>
<dbReference type="GeneID" id="54572326"/>
<evidence type="ECO:0000256" key="4">
    <source>
        <dbReference type="ARBA" id="ARBA00020631"/>
    </source>
</evidence>
<dbReference type="Gene3D" id="6.10.140.1520">
    <property type="match status" value="1"/>
</dbReference>
<evidence type="ECO:0000256" key="6">
    <source>
        <dbReference type="ARBA" id="ARBA00023159"/>
    </source>
</evidence>
<dbReference type="PANTHER" id="PTHR21428">
    <property type="entry name" value="MEDIATOR OF RNA POLYMERASE II TRANSCRIPTION SUBUNIT 7"/>
    <property type="match status" value="1"/>
</dbReference>
<comment type="function">
    <text evidence="9">Component of the Mediator complex, a coactivator involved in the regulated transcription of nearly all RNA polymerase II-dependent genes. Mediator functions as a bridge to convey information from gene-specific regulatory proteins to the basal RNA polymerase II transcription machinery. Mediator is recruited to promoters by direct interactions with regulatory proteins and serves as a scaffold for the assembly of a functional preinitiation complex with RNA polymerase II and the general transcription factors.</text>
</comment>
<evidence type="ECO:0000256" key="5">
    <source>
        <dbReference type="ARBA" id="ARBA00023015"/>
    </source>
</evidence>